<evidence type="ECO:0000313" key="2">
    <source>
        <dbReference type="EMBL" id="RPB09848.1"/>
    </source>
</evidence>
<accession>A0A3N4KK85</accession>
<name>A0A3N4KK85_9PEZI</name>
<dbReference type="EMBL" id="ML119148">
    <property type="protein sequence ID" value="RPB09848.1"/>
    <property type="molecule type" value="Genomic_DNA"/>
</dbReference>
<evidence type="ECO:0000313" key="3">
    <source>
        <dbReference type="Proteomes" id="UP000277580"/>
    </source>
</evidence>
<gene>
    <name evidence="2" type="ORF">P167DRAFT_290181</name>
</gene>
<evidence type="ECO:0000256" key="1">
    <source>
        <dbReference type="SAM" id="MobiDB-lite"/>
    </source>
</evidence>
<keyword evidence="3" id="KW-1185">Reference proteome</keyword>
<protein>
    <recommendedName>
        <fullName evidence="4">C2H2-type domain-containing protein</fullName>
    </recommendedName>
</protein>
<dbReference type="AlphaFoldDB" id="A0A3N4KK85"/>
<proteinExistence type="predicted"/>
<dbReference type="InParanoid" id="A0A3N4KK85"/>
<sequence length="240" mass="26231">MFTRMAQRDENEYLWLSKEVIAAIEKELNPGGLAFHPPLSWSCENLDCALKAAYRDKFPQAAHEPQYKGRALEIATVELNKILEERIERMKRSMGNTPIVSWKEARPFDEPFNPTLAGSNMNVGRSPPAQYKKHNSPPATTLPTLPSQSQYTAASSSTSVSTGRGTGTTLNGNNGGPILHQRNTNSPGPSPGRGAVSINGNFRSRRGRGSHRSGQPRAGAHICPFEGCGKSFQYPSKLKP</sequence>
<dbReference type="OrthoDB" id="4748970at2759"/>
<reference evidence="2 3" key="1">
    <citation type="journal article" date="2018" name="Nat. Ecol. Evol.">
        <title>Pezizomycetes genomes reveal the molecular basis of ectomycorrhizal truffle lifestyle.</title>
        <authorList>
            <person name="Murat C."/>
            <person name="Payen T."/>
            <person name="Noel B."/>
            <person name="Kuo A."/>
            <person name="Morin E."/>
            <person name="Chen J."/>
            <person name="Kohler A."/>
            <person name="Krizsan K."/>
            <person name="Balestrini R."/>
            <person name="Da Silva C."/>
            <person name="Montanini B."/>
            <person name="Hainaut M."/>
            <person name="Levati E."/>
            <person name="Barry K.W."/>
            <person name="Belfiori B."/>
            <person name="Cichocki N."/>
            <person name="Clum A."/>
            <person name="Dockter R.B."/>
            <person name="Fauchery L."/>
            <person name="Guy J."/>
            <person name="Iotti M."/>
            <person name="Le Tacon F."/>
            <person name="Lindquist E.A."/>
            <person name="Lipzen A."/>
            <person name="Malagnac F."/>
            <person name="Mello A."/>
            <person name="Molinier V."/>
            <person name="Miyauchi S."/>
            <person name="Poulain J."/>
            <person name="Riccioni C."/>
            <person name="Rubini A."/>
            <person name="Sitrit Y."/>
            <person name="Splivallo R."/>
            <person name="Traeger S."/>
            <person name="Wang M."/>
            <person name="Zifcakova L."/>
            <person name="Wipf D."/>
            <person name="Zambonelli A."/>
            <person name="Paolocci F."/>
            <person name="Nowrousian M."/>
            <person name="Ottonello S."/>
            <person name="Baldrian P."/>
            <person name="Spatafora J.W."/>
            <person name="Henrissat B."/>
            <person name="Nagy L.G."/>
            <person name="Aury J.M."/>
            <person name="Wincker P."/>
            <person name="Grigoriev I.V."/>
            <person name="Bonfante P."/>
            <person name="Martin F.M."/>
        </authorList>
    </citation>
    <scope>NUCLEOTIDE SEQUENCE [LARGE SCALE GENOMIC DNA]</scope>
    <source>
        <strain evidence="2 3">CCBAS932</strain>
    </source>
</reference>
<evidence type="ECO:0008006" key="4">
    <source>
        <dbReference type="Google" id="ProtNLM"/>
    </source>
</evidence>
<dbReference type="Gene3D" id="3.30.160.60">
    <property type="entry name" value="Classic Zinc Finger"/>
    <property type="match status" value="1"/>
</dbReference>
<feature type="region of interest" description="Disordered" evidence="1">
    <location>
        <begin position="107"/>
        <end position="226"/>
    </location>
</feature>
<dbReference type="Proteomes" id="UP000277580">
    <property type="component" value="Unassembled WGS sequence"/>
</dbReference>
<feature type="compositionally biased region" description="Low complexity" evidence="1">
    <location>
        <begin position="137"/>
        <end position="172"/>
    </location>
</feature>
<organism evidence="2 3">
    <name type="scientific">Morchella conica CCBAS932</name>
    <dbReference type="NCBI Taxonomy" id="1392247"/>
    <lineage>
        <taxon>Eukaryota</taxon>
        <taxon>Fungi</taxon>
        <taxon>Dikarya</taxon>
        <taxon>Ascomycota</taxon>
        <taxon>Pezizomycotina</taxon>
        <taxon>Pezizomycetes</taxon>
        <taxon>Pezizales</taxon>
        <taxon>Morchellaceae</taxon>
        <taxon>Morchella</taxon>
    </lineage>
</organism>